<dbReference type="Gene3D" id="1.10.510.10">
    <property type="entry name" value="Transferase(Phosphotransferase) domain 1"/>
    <property type="match status" value="4"/>
</dbReference>
<dbReference type="Pfam" id="PF08238">
    <property type="entry name" value="Sel1"/>
    <property type="match status" value="2"/>
</dbReference>
<dbReference type="InterPro" id="IPR011990">
    <property type="entry name" value="TPR-like_helical_dom_sf"/>
</dbReference>
<keyword evidence="2" id="KW-0547">Nucleotide-binding</keyword>
<name>A0A8H3M8K1_9GLOM</name>
<accession>A0A8H3M8K1</accession>
<dbReference type="SMART" id="SM00671">
    <property type="entry name" value="SEL1"/>
    <property type="match status" value="2"/>
</dbReference>
<evidence type="ECO:0000313" key="7">
    <source>
        <dbReference type="Proteomes" id="UP000615446"/>
    </source>
</evidence>
<dbReference type="OrthoDB" id="2351606at2759"/>
<proteinExistence type="predicted"/>
<feature type="domain" description="Protein kinase" evidence="5">
    <location>
        <begin position="107"/>
        <end position="374"/>
    </location>
</feature>
<evidence type="ECO:0000256" key="1">
    <source>
        <dbReference type="ARBA" id="ARBA00022679"/>
    </source>
</evidence>
<feature type="domain" description="Protein kinase" evidence="5">
    <location>
        <begin position="1831"/>
        <end position="2087"/>
    </location>
</feature>
<evidence type="ECO:0000256" key="2">
    <source>
        <dbReference type="ARBA" id="ARBA00022741"/>
    </source>
</evidence>
<dbReference type="SMART" id="SM00219">
    <property type="entry name" value="TyrKc"/>
    <property type="match status" value="4"/>
</dbReference>
<dbReference type="GO" id="GO:0005524">
    <property type="term" value="F:ATP binding"/>
    <property type="evidence" value="ECO:0007669"/>
    <property type="project" value="UniProtKB-KW"/>
</dbReference>
<dbReference type="InterPro" id="IPR006597">
    <property type="entry name" value="Sel1-like"/>
</dbReference>
<sequence>MENIEKWEYNDEYQVHVTTLTESDYVDEKTVYMEDLKKREVVYGICAECNEPFTGKEWCQPCNAKRFKKNFKDWTSGNEEIDELIQCSQINAVHSTKYLEWVPYEYFQNIVQINKESSNKIYSADWLEGNIYSWSIENQEWKRHSNKKVVLKSLANSSDISNFLNEVKSHHQIYTRNIIQCFGITQDTYTKKYMIVLQYCKNGSLRNYINQSEKHVNYEIKIDHLFQISRGLLYIHNSGNVHSDLHPGNILFDEVPYISDFGLCQSEANNKKQEVYGVLPYIAPEVLREYQYTKATDIYSFGIIMNEYLSEEIPYNDIPHDHILTVKICSEDFRPKISEDTPKLFADLIIKCWDAKIENRPTSKELCQILNIWNKEKYNKDSEIYLQINEINETHPVENLSSEQQIIRQFKLNHGLFLDGCSIKPSEHAVFISEGGELSMSLCDSQPLVYISINDRNSRVNSLSYNNSDDNINSDKTLQPSDVCINFPIAEFTYTANFSESFLNSIDNGVTLYKKYGHLFARKVLVGGKLFVDDLKSANSTQSNAFKSLLAWTYNLVKYNKENLFANLLTPDFFPRIRTLDGEYLNTYEKLTNWMMNLYKNNMVDIISYNNLISVSELKLSESSSIDEKQPGVINFKERLSFEDWLEHANLIRWINENHLFKGLIIDKHFELTQSKKIAVNFTKIPNVDSIYKSYLKVIRPKTKIEGFLTSNNIFSIEDIESLPFIKEIIESENISYKDYAHLLVKFEMYRIMSDIIPSDEFKQAIEKALESMKPLMCLRNVFEDYGQFFPLNIILGKSLKNILRIPLSYNSEEETITVESLKSHLDKLNISYLLTKKGDVIKKRDLSNWFQNFQNANNNLEVIEFDNIISLHRILETEQKQKIDVILNKDKLRIIMTGIDELKDLDISNTEHYKRIDIGPSFDDEDYEVFGSVISKDDLRLEDFLVTFGLYDFNGFSAMIKSLKNTATDIRECYILWMVIGNPSKLSVFSPRNREFQVDCIKKTIKLQSNNFYCPVKTSYKLSEGYTISVNAYCSTTNYDPMNIKINFVGWSEDCIYFQIIETNLDSDNYDQPTSIEITTCVLYPNYENLTIDNRKVENSLESIGCILTDNTKVIPFTKFFPLISEISNTFNEIIEISQTTEYNTRTCDILKQRVDAVDLAVRDLKIKKNNQGFFNHKNYLFLQYLVNVITQVKNFMVEISQLKTLLKYIRTESIEKTFNDLNKEIDNCINSLAFPITIESSDELEQLKADRDDLTKYLENTNIDIGKSNDGTTEVETITNFKNEDPLGSLKTDNNSYVHQLEFINYEKTDEKSRKNGRLTKWVSVKNKSEEFAFEIVSGEEKNEVQNHITILKELHDWNNIIRIYGLTCGENNWYLVSEWAEYGNLREYYTNYKERFNLGLKLRISFDIARGLNYLRAVELVHRDVRAENILITAHEIAKLANFKLSRSLFAATLKQNQNLERVRYCAPELLKRTHNFKYDHKCEVYSFGILLWEIAEERIPYEQYEDIVKITDLVCNHRYRESFPKDSRMPPSFINLALKAVDHDPEFRPEIAEMLEVLNNCFKESKHLHQNKYSVKLQNSALVSSGITTVPKEIIPFDKFYPLITEIRSIFNEIIELARAAEHNKRICEVLKLRVYAVDLATFEPNVYSKNQKFFNRKNYSSLQSLITIITQIKKFISDISQMKNLIISKYVQPNNIEITFKELCKEFDTCVINIDLASFRDMIFGRINTEDEIKSLKSDQDDLSDYLKKVEEIGLDFRELSNDFASMVLKVNAMNDTMEKLLDEQTKNAKNDTDNKIVNDKIIEMIQLKIDNIFSVRELKISDYEKTDEEPRNCGRVTKWVRVKNKGEEYAFKIVSDEERCNIQNQVTILKELHDWRNITRIYGLTCERNDWYLISEWAEYGNLREYYTNYKDRFDLRLKLRISLDIARGLNYLRAVEIVHRDVRAENILITVHEIAKLANFKLIRSLFAATLKQSQNLEQVRYCAPELLERVHNFKYDHKCEVYSFGILLWEIAEERIPYEQYEDVVKITDLVCNHRYRESFPKDSRMPSSFINLALKAVDHDPEFRPEIAEMLVVLNNCFKESKHIPQNEYSVKLQNSALVGSGITTVPKEIIPFNKFYPLITEIRSIFNEIIELARAAEHNKRICEVLKLRVYAVDLATFELNVYEKNQEFFNRKNYSSLQSLVTIITQIKKFISDISQMKNLIRLKYVQPKNIEITFKELCKEFDIYVINIDLASFRDMIFDRINTEDEIESLKSDQDDLSNYLMKMEEFGLVVRMLSNDFASMVLKVNAMNDTMEKLLDEQTKTVKNDTDNKIVNEEINEMIQLKIDKIISVRELKISDYEKTDEEPRNCGRVTKWVSIRNKVEEYAFKIVSEEERCNIQNQVTILKVLHDWQNIARIYGLTCERNDWYLISEWAEYGNLREFYTNYKDRFDLRLKLRISLDIARGLNYLRAVEIVHRDVRAENILITVHEIAKLANFKLSRSLFTATLKQSQNLEQVRYCAPELLERVHNFKYDHKCEVYSFGILLWEIAEERVPYEEYKDIVKIIDLVRNCKYREPFSKDSQMPLAFINLSKDAVNHDPEFRPRITETFEILSRCFKDYERPPSKLKNQNTTLESLEPIPSPETIINQDEHSITILPDYESFKYMTLAEAAKQHKLIDRNGKISGDIKTAYRCFEAYANSDTTIRNKMKAKYYKAYYISKGLVENIKDKDRIVAELYKEVADDEENEFPEAKLRYGDCLYNGKGVEKNLSEALKYFEQAAKNGFKVAMYSAGKLYFNGDGVEKNKDKALYYMGLAIYNEYEPAIKFCKENNIAL</sequence>
<dbReference type="GO" id="GO:0007166">
    <property type="term" value="P:cell surface receptor signaling pathway"/>
    <property type="evidence" value="ECO:0007669"/>
    <property type="project" value="InterPro"/>
</dbReference>
<dbReference type="InterPro" id="IPR011009">
    <property type="entry name" value="Kinase-like_dom_sf"/>
</dbReference>
<dbReference type="InterPro" id="IPR001245">
    <property type="entry name" value="Ser-Thr/Tyr_kinase_cat_dom"/>
</dbReference>
<feature type="domain" description="Protein kinase" evidence="5">
    <location>
        <begin position="2279"/>
        <end position="2608"/>
    </location>
</feature>
<evidence type="ECO:0000256" key="3">
    <source>
        <dbReference type="ARBA" id="ARBA00022777"/>
    </source>
</evidence>
<protein>
    <submittedName>
        <fullName evidence="6">Kinase-like domain-containing protein</fullName>
    </submittedName>
</protein>
<dbReference type="PROSITE" id="PS50011">
    <property type="entry name" value="PROTEIN_KINASE_DOM"/>
    <property type="match status" value="4"/>
</dbReference>
<gene>
    <name evidence="6" type="ORF">RCL2_002619900</name>
</gene>
<dbReference type="InterPro" id="IPR000719">
    <property type="entry name" value="Prot_kinase_dom"/>
</dbReference>
<dbReference type="EMBL" id="BLAL01000285">
    <property type="protein sequence ID" value="GES99716.1"/>
    <property type="molecule type" value="Genomic_DNA"/>
</dbReference>
<feature type="domain" description="Protein kinase" evidence="5">
    <location>
        <begin position="1283"/>
        <end position="1566"/>
    </location>
</feature>
<dbReference type="SMART" id="SM00220">
    <property type="entry name" value="S_TKc"/>
    <property type="match status" value="4"/>
</dbReference>
<organism evidence="6 7">
    <name type="scientific">Rhizophagus clarus</name>
    <dbReference type="NCBI Taxonomy" id="94130"/>
    <lineage>
        <taxon>Eukaryota</taxon>
        <taxon>Fungi</taxon>
        <taxon>Fungi incertae sedis</taxon>
        <taxon>Mucoromycota</taxon>
        <taxon>Glomeromycotina</taxon>
        <taxon>Glomeromycetes</taxon>
        <taxon>Glomerales</taxon>
        <taxon>Glomeraceae</taxon>
        <taxon>Rhizophagus</taxon>
    </lineage>
</organism>
<evidence type="ECO:0000256" key="4">
    <source>
        <dbReference type="ARBA" id="ARBA00022840"/>
    </source>
</evidence>
<dbReference type="PROSITE" id="PS00109">
    <property type="entry name" value="PROTEIN_KINASE_TYR"/>
    <property type="match status" value="3"/>
</dbReference>
<comment type="caution">
    <text evidence="6">The sequence shown here is derived from an EMBL/GenBank/DDBJ whole genome shotgun (WGS) entry which is preliminary data.</text>
</comment>
<dbReference type="InterPro" id="IPR051681">
    <property type="entry name" value="Ser/Thr_Kinases-Pseudokinases"/>
</dbReference>
<dbReference type="GO" id="GO:0004713">
    <property type="term" value="F:protein tyrosine kinase activity"/>
    <property type="evidence" value="ECO:0007669"/>
    <property type="project" value="InterPro"/>
</dbReference>
<dbReference type="Proteomes" id="UP000615446">
    <property type="component" value="Unassembled WGS sequence"/>
</dbReference>
<dbReference type="PANTHER" id="PTHR44329:SF288">
    <property type="entry name" value="MITOGEN-ACTIVATED PROTEIN KINASE KINASE KINASE 20"/>
    <property type="match status" value="1"/>
</dbReference>
<dbReference type="Pfam" id="PF07714">
    <property type="entry name" value="PK_Tyr_Ser-Thr"/>
    <property type="match status" value="4"/>
</dbReference>
<dbReference type="SUPFAM" id="SSF56112">
    <property type="entry name" value="Protein kinase-like (PK-like)"/>
    <property type="match status" value="4"/>
</dbReference>
<dbReference type="CDD" id="cd21037">
    <property type="entry name" value="MLKL_NTD"/>
    <property type="match status" value="3"/>
</dbReference>
<keyword evidence="3 6" id="KW-0418">Kinase</keyword>
<keyword evidence="1" id="KW-0808">Transferase</keyword>
<dbReference type="InterPro" id="IPR036537">
    <property type="entry name" value="Adaptor_Cbl_N_dom_sf"/>
</dbReference>
<dbReference type="GO" id="GO:0004674">
    <property type="term" value="F:protein serine/threonine kinase activity"/>
    <property type="evidence" value="ECO:0007669"/>
    <property type="project" value="TreeGrafter"/>
</dbReference>
<dbReference type="SUPFAM" id="SSF81901">
    <property type="entry name" value="HCP-like"/>
    <property type="match status" value="1"/>
</dbReference>
<dbReference type="Gene3D" id="1.25.40.10">
    <property type="entry name" value="Tetratricopeptide repeat domain"/>
    <property type="match status" value="1"/>
</dbReference>
<evidence type="ECO:0000259" key="5">
    <source>
        <dbReference type="PROSITE" id="PS50011"/>
    </source>
</evidence>
<reference evidence="6" key="1">
    <citation type="submission" date="2019-10" db="EMBL/GenBank/DDBJ databases">
        <title>Conservation and host-specific expression of non-tandemly repeated heterogenous ribosome RNA gene in arbuscular mycorrhizal fungi.</title>
        <authorList>
            <person name="Maeda T."/>
            <person name="Kobayashi Y."/>
            <person name="Nakagawa T."/>
            <person name="Ezawa T."/>
            <person name="Yamaguchi K."/>
            <person name="Bino T."/>
            <person name="Nishimoto Y."/>
            <person name="Shigenobu S."/>
            <person name="Kawaguchi M."/>
        </authorList>
    </citation>
    <scope>NUCLEOTIDE SEQUENCE</scope>
    <source>
        <strain evidence="6">HR1</strain>
    </source>
</reference>
<dbReference type="InterPro" id="IPR059179">
    <property type="entry name" value="MLKL-like_MCAfunc"/>
</dbReference>
<evidence type="ECO:0000313" key="6">
    <source>
        <dbReference type="EMBL" id="GES99716.1"/>
    </source>
</evidence>
<dbReference type="InterPro" id="IPR020635">
    <property type="entry name" value="Tyr_kinase_cat_dom"/>
</dbReference>
<dbReference type="InterPro" id="IPR008266">
    <property type="entry name" value="Tyr_kinase_AS"/>
</dbReference>
<keyword evidence="4" id="KW-0067">ATP-binding</keyword>
<dbReference type="PANTHER" id="PTHR44329">
    <property type="entry name" value="SERINE/THREONINE-PROTEIN KINASE TNNI3K-RELATED"/>
    <property type="match status" value="1"/>
</dbReference>
<dbReference type="Gene3D" id="1.20.930.20">
    <property type="entry name" value="Adaptor protein Cbl, N-terminal domain"/>
    <property type="match status" value="3"/>
</dbReference>